<evidence type="ECO:0000256" key="2">
    <source>
        <dbReference type="ARBA" id="ARBA00022614"/>
    </source>
</evidence>
<keyword evidence="5" id="KW-0732">Signal</keyword>
<keyword evidence="10" id="KW-1015">Disulfide bond</keyword>
<protein>
    <submittedName>
        <fullName evidence="13">Slit 1 protein</fullName>
    </submittedName>
</protein>
<keyword evidence="9" id="KW-0472">Membrane</keyword>
<evidence type="ECO:0000313" key="14">
    <source>
        <dbReference type="Proteomes" id="UP001476798"/>
    </source>
</evidence>
<dbReference type="InterPro" id="IPR032675">
    <property type="entry name" value="LRR_dom_sf"/>
</dbReference>
<evidence type="ECO:0000313" key="13">
    <source>
        <dbReference type="EMBL" id="MEQ2183736.1"/>
    </source>
</evidence>
<evidence type="ECO:0000256" key="5">
    <source>
        <dbReference type="ARBA" id="ARBA00022729"/>
    </source>
</evidence>
<dbReference type="Proteomes" id="UP001476798">
    <property type="component" value="Unassembled WGS sequence"/>
</dbReference>
<dbReference type="SMART" id="SM00082">
    <property type="entry name" value="LRRCT"/>
    <property type="match status" value="1"/>
</dbReference>
<dbReference type="EMBL" id="JAHRIO010079996">
    <property type="protein sequence ID" value="MEQ2183736.1"/>
    <property type="molecule type" value="Genomic_DNA"/>
</dbReference>
<keyword evidence="4" id="KW-0356">Hemostasis</keyword>
<evidence type="ECO:0000256" key="1">
    <source>
        <dbReference type="ARBA" id="ARBA00004479"/>
    </source>
</evidence>
<sequence>MRKYPSSSAHDDFPSKVSSRLDNNQISEIAPDAFQGLRSLNSLHLAQNPFICDCNLKWLADYLRSNPIETSGARCASPRRLANKRIGQIKSKKFRCSGRLVFQSMNVVCAPHGTEDTRLNNACNTDPVCPPKCRCESNVVDCSNLKLTKIPEHIPASTAEL</sequence>
<keyword evidence="8" id="KW-0094">Blood coagulation</keyword>
<organism evidence="13 14">
    <name type="scientific">Goodea atripinnis</name>
    <dbReference type="NCBI Taxonomy" id="208336"/>
    <lineage>
        <taxon>Eukaryota</taxon>
        <taxon>Metazoa</taxon>
        <taxon>Chordata</taxon>
        <taxon>Craniata</taxon>
        <taxon>Vertebrata</taxon>
        <taxon>Euteleostomi</taxon>
        <taxon>Actinopterygii</taxon>
        <taxon>Neopterygii</taxon>
        <taxon>Teleostei</taxon>
        <taxon>Neoteleostei</taxon>
        <taxon>Acanthomorphata</taxon>
        <taxon>Ovalentaria</taxon>
        <taxon>Atherinomorphae</taxon>
        <taxon>Cyprinodontiformes</taxon>
        <taxon>Goodeidae</taxon>
        <taxon>Goodea</taxon>
    </lineage>
</organism>
<evidence type="ECO:0000256" key="8">
    <source>
        <dbReference type="ARBA" id="ARBA00023084"/>
    </source>
</evidence>
<keyword evidence="3" id="KW-0812">Transmembrane</keyword>
<evidence type="ECO:0000256" key="3">
    <source>
        <dbReference type="ARBA" id="ARBA00022692"/>
    </source>
</evidence>
<reference evidence="13 14" key="1">
    <citation type="submission" date="2021-06" db="EMBL/GenBank/DDBJ databases">
        <authorList>
            <person name="Palmer J.M."/>
        </authorList>
    </citation>
    <scope>NUCLEOTIDE SEQUENCE [LARGE SCALE GENOMIC DNA]</scope>
    <source>
        <strain evidence="13 14">GA_2019</strain>
        <tissue evidence="13">Muscle</tissue>
    </source>
</reference>
<dbReference type="InterPro" id="IPR000483">
    <property type="entry name" value="Cys-rich_flank_reg_C"/>
</dbReference>
<feature type="domain" description="LRRCT" evidence="12">
    <location>
        <begin position="48"/>
        <end position="97"/>
    </location>
</feature>
<evidence type="ECO:0000259" key="12">
    <source>
        <dbReference type="SMART" id="SM00082"/>
    </source>
</evidence>
<dbReference type="Pfam" id="PF01462">
    <property type="entry name" value="LRRNT"/>
    <property type="match status" value="1"/>
</dbReference>
<name>A0ABV0PJU5_9TELE</name>
<keyword evidence="7" id="KW-1133">Transmembrane helix</keyword>
<keyword evidence="14" id="KW-1185">Reference proteome</keyword>
<comment type="subcellular location">
    <subcellularLocation>
        <location evidence="1">Membrane</location>
        <topology evidence="1">Single-pass type I membrane protein</topology>
    </subcellularLocation>
</comment>
<dbReference type="Pfam" id="PF13855">
    <property type="entry name" value="LRR_8"/>
    <property type="match status" value="1"/>
</dbReference>
<feature type="domain" description="LRRNT" evidence="11">
    <location>
        <begin position="128"/>
        <end position="160"/>
    </location>
</feature>
<evidence type="ECO:0000259" key="11">
    <source>
        <dbReference type="SMART" id="SM00013"/>
    </source>
</evidence>
<evidence type="ECO:0000256" key="10">
    <source>
        <dbReference type="ARBA" id="ARBA00023157"/>
    </source>
</evidence>
<evidence type="ECO:0000256" key="4">
    <source>
        <dbReference type="ARBA" id="ARBA00022696"/>
    </source>
</evidence>
<gene>
    <name evidence="13" type="primary">SLIT1</name>
    <name evidence="13" type="ORF">GOODEAATRI_001085</name>
</gene>
<evidence type="ECO:0000256" key="6">
    <source>
        <dbReference type="ARBA" id="ARBA00022889"/>
    </source>
</evidence>
<comment type="caution">
    <text evidence="13">The sequence shown here is derived from an EMBL/GenBank/DDBJ whole genome shotgun (WGS) entry which is preliminary data.</text>
</comment>
<keyword evidence="2" id="KW-0433">Leucine-rich repeat</keyword>
<dbReference type="SUPFAM" id="SSF52058">
    <property type="entry name" value="L domain-like"/>
    <property type="match status" value="1"/>
</dbReference>
<dbReference type="PANTHER" id="PTHR22650">
    <property type="entry name" value="GLYCOPROTEIN IB BETA"/>
    <property type="match status" value="1"/>
</dbReference>
<dbReference type="InterPro" id="IPR001611">
    <property type="entry name" value="Leu-rich_rpt"/>
</dbReference>
<dbReference type="SMART" id="SM00013">
    <property type="entry name" value="LRRNT"/>
    <property type="match status" value="1"/>
</dbReference>
<dbReference type="Pfam" id="PF01463">
    <property type="entry name" value="LRRCT"/>
    <property type="match status" value="1"/>
</dbReference>
<evidence type="ECO:0000256" key="9">
    <source>
        <dbReference type="ARBA" id="ARBA00023136"/>
    </source>
</evidence>
<dbReference type="InterPro" id="IPR000372">
    <property type="entry name" value="LRRNT"/>
</dbReference>
<proteinExistence type="predicted"/>
<dbReference type="PANTHER" id="PTHR22650:SF6">
    <property type="entry name" value="PLATELET GLYCOPROTEIN IX"/>
    <property type="match status" value="1"/>
</dbReference>
<dbReference type="Gene3D" id="3.80.10.10">
    <property type="entry name" value="Ribonuclease Inhibitor"/>
    <property type="match status" value="2"/>
</dbReference>
<dbReference type="InterPro" id="IPR052313">
    <property type="entry name" value="GPIb-IX-V_Complex"/>
</dbReference>
<keyword evidence="6" id="KW-0130">Cell adhesion</keyword>
<accession>A0ABV0PJU5</accession>
<evidence type="ECO:0000256" key="7">
    <source>
        <dbReference type="ARBA" id="ARBA00022989"/>
    </source>
</evidence>